<reference evidence="2" key="1">
    <citation type="submission" date="2020-06" db="EMBL/GenBank/DDBJ databases">
        <title>A chromosome-scale genome assembly of Talaromyces rugulosus W13939.</title>
        <authorList>
            <person name="Wang B."/>
            <person name="Guo L."/>
            <person name="Ye K."/>
            <person name="Wang L."/>
        </authorList>
    </citation>
    <scope>NUCLEOTIDE SEQUENCE [LARGE SCALE GENOMIC DNA]</scope>
    <source>
        <strain evidence="2">W13939</strain>
    </source>
</reference>
<dbReference type="OrthoDB" id="4488120at2759"/>
<dbReference type="AlphaFoldDB" id="A0A7H8RF90"/>
<accession>A0A7H8RF90</accession>
<organism evidence="1 2">
    <name type="scientific">Talaromyces rugulosus</name>
    <name type="common">Penicillium rugulosum</name>
    <dbReference type="NCBI Taxonomy" id="121627"/>
    <lineage>
        <taxon>Eukaryota</taxon>
        <taxon>Fungi</taxon>
        <taxon>Dikarya</taxon>
        <taxon>Ascomycota</taxon>
        <taxon>Pezizomycotina</taxon>
        <taxon>Eurotiomycetes</taxon>
        <taxon>Eurotiomycetidae</taxon>
        <taxon>Eurotiales</taxon>
        <taxon>Trichocomaceae</taxon>
        <taxon>Talaromyces</taxon>
        <taxon>Talaromyces sect. Islandici</taxon>
    </lineage>
</organism>
<dbReference type="EMBL" id="CP055903">
    <property type="protein sequence ID" value="QKX63203.1"/>
    <property type="molecule type" value="Genomic_DNA"/>
</dbReference>
<protein>
    <submittedName>
        <fullName evidence="1">Uncharacterized protein</fullName>
    </submittedName>
</protein>
<sequence>MNKANRKQLLYEIKIRQKEFDDPSLRALASDNGILCSAVQVDSETQQQNRDQMRNESYATQGRVMSSIPPLEFQQPSTEQIQTMQNSRQIDFLFSNGPVNHMSQLRNYVDNAMQSSHHWRAEREAEEPTTECLTAMIPRDENADISITIWVGQTAGMELLEILRLQPTWSSSQGHL</sequence>
<dbReference type="KEGG" id="trg:TRUGW13939_10372"/>
<gene>
    <name evidence="1" type="ORF">TRUGW13939_10372</name>
</gene>
<dbReference type="RefSeq" id="XP_035349377.1">
    <property type="nucleotide sequence ID" value="XM_035493484.1"/>
</dbReference>
<name>A0A7H8RF90_TALRU</name>
<evidence type="ECO:0000313" key="1">
    <source>
        <dbReference type="EMBL" id="QKX63203.1"/>
    </source>
</evidence>
<evidence type="ECO:0000313" key="2">
    <source>
        <dbReference type="Proteomes" id="UP000509510"/>
    </source>
</evidence>
<dbReference type="Proteomes" id="UP000509510">
    <property type="component" value="Chromosome VI"/>
</dbReference>
<dbReference type="GeneID" id="55997852"/>
<keyword evidence="2" id="KW-1185">Reference proteome</keyword>
<proteinExistence type="predicted"/>